<dbReference type="PaxDb" id="3708-A0A078G0W7"/>
<keyword evidence="7" id="KW-1185">Reference proteome</keyword>
<dbReference type="GO" id="GO:0043531">
    <property type="term" value="F:ADP binding"/>
    <property type="evidence" value="ECO:0007669"/>
    <property type="project" value="InterPro"/>
</dbReference>
<dbReference type="InterPro" id="IPR058922">
    <property type="entry name" value="WHD_DRP"/>
</dbReference>
<dbReference type="AlphaFoldDB" id="A0A078G0W7"/>
<gene>
    <name evidence="6" type="primary">BnaA09g07530D</name>
    <name evidence="6" type="ORF">GSBRNA2T00005706001</name>
</gene>
<dbReference type="Gene3D" id="3.40.50.300">
    <property type="entry name" value="P-loop containing nucleotide triphosphate hydrolases"/>
    <property type="match status" value="1"/>
</dbReference>
<evidence type="ECO:0000256" key="1">
    <source>
        <dbReference type="ARBA" id="ARBA00022737"/>
    </source>
</evidence>
<protein>
    <submittedName>
        <fullName evidence="6">BnaA09g07530D protein</fullName>
    </submittedName>
</protein>
<dbReference type="SUPFAM" id="SSF52540">
    <property type="entry name" value="P-loop containing nucleoside triphosphate hydrolases"/>
    <property type="match status" value="1"/>
</dbReference>
<organism evidence="6 7">
    <name type="scientific">Brassica napus</name>
    <name type="common">Rape</name>
    <dbReference type="NCBI Taxonomy" id="3708"/>
    <lineage>
        <taxon>Eukaryota</taxon>
        <taxon>Viridiplantae</taxon>
        <taxon>Streptophyta</taxon>
        <taxon>Embryophyta</taxon>
        <taxon>Tracheophyta</taxon>
        <taxon>Spermatophyta</taxon>
        <taxon>Magnoliopsida</taxon>
        <taxon>eudicotyledons</taxon>
        <taxon>Gunneridae</taxon>
        <taxon>Pentapetalae</taxon>
        <taxon>rosids</taxon>
        <taxon>malvids</taxon>
        <taxon>Brassicales</taxon>
        <taxon>Brassicaceae</taxon>
        <taxon>Brassiceae</taxon>
        <taxon>Brassica</taxon>
    </lineage>
</organism>
<dbReference type="Proteomes" id="UP000028999">
    <property type="component" value="Unassembled WGS sequence"/>
</dbReference>
<evidence type="ECO:0000256" key="2">
    <source>
        <dbReference type="ARBA" id="ARBA00022821"/>
    </source>
</evidence>
<dbReference type="InterPro" id="IPR027417">
    <property type="entry name" value="P-loop_NTPase"/>
</dbReference>
<dbReference type="PANTHER" id="PTHR36766">
    <property type="entry name" value="PLANT BROAD-SPECTRUM MILDEW RESISTANCE PROTEIN RPW8"/>
    <property type="match status" value="1"/>
</dbReference>
<evidence type="ECO:0000259" key="4">
    <source>
        <dbReference type="Pfam" id="PF23559"/>
    </source>
</evidence>
<name>A0A078G0W7_BRANA</name>
<dbReference type="Pfam" id="PF23598">
    <property type="entry name" value="LRR_14"/>
    <property type="match status" value="1"/>
</dbReference>
<feature type="domain" description="NB-ARC" evidence="3">
    <location>
        <begin position="43"/>
        <end position="137"/>
    </location>
</feature>
<feature type="domain" description="Disease resistance R13L4/SHOC-2-like LRR" evidence="5">
    <location>
        <begin position="246"/>
        <end position="316"/>
    </location>
</feature>
<dbReference type="Pfam" id="PF23559">
    <property type="entry name" value="WHD_DRP"/>
    <property type="match status" value="1"/>
</dbReference>
<evidence type="ECO:0000259" key="5">
    <source>
        <dbReference type="Pfam" id="PF23598"/>
    </source>
</evidence>
<sequence length="369" mass="43161">MRLANKIGEKKDAYNIGDDIRSLKRKLLDITRKRQAYGIGRRFKELLDDEGERYIISIFGMGGLGKTALARKLYNLGDVKRRFEYRAWTYVSQDYNTRDMLLRIIRSLGEELEAYLHDLLDGRRYLVVVDDIWKQDAVYVHKLRFLTPNEWHEVCAISTSCIMKGFIQEDGEMMMEDVARRYIEELIDISLVEAVRRERGKVVFLVHHLMDNNYLCDRRVNKRMWSFLFFGEHKVMLGSYVKTTNLKLKLLRVLNLRGLLFDCEGYIPFMSLPDVICELIHLRYLGVADTGLRHLPSLISNLQFLQTLDASGNRFEGMTDLQLLIGDVVNFQTLRSISSYQCTRFCSAEEACIVQSKIRFIVDRRRSHA</sequence>
<dbReference type="GO" id="GO:0006952">
    <property type="term" value="P:defense response"/>
    <property type="evidence" value="ECO:0007669"/>
    <property type="project" value="UniProtKB-KW"/>
</dbReference>
<dbReference type="SUPFAM" id="SSF52058">
    <property type="entry name" value="L domain-like"/>
    <property type="match status" value="1"/>
</dbReference>
<reference evidence="6 7" key="1">
    <citation type="journal article" date="2014" name="Science">
        <title>Plant genetics. Early allopolyploid evolution in the post-Neolithic Brassica napus oilseed genome.</title>
        <authorList>
            <person name="Chalhoub B."/>
            <person name="Denoeud F."/>
            <person name="Liu S."/>
            <person name="Parkin I.A."/>
            <person name="Tang H."/>
            <person name="Wang X."/>
            <person name="Chiquet J."/>
            <person name="Belcram H."/>
            <person name="Tong C."/>
            <person name="Samans B."/>
            <person name="Correa M."/>
            <person name="Da Silva C."/>
            <person name="Just J."/>
            <person name="Falentin C."/>
            <person name="Koh C.S."/>
            <person name="Le Clainche I."/>
            <person name="Bernard M."/>
            <person name="Bento P."/>
            <person name="Noel B."/>
            <person name="Labadie K."/>
            <person name="Alberti A."/>
            <person name="Charles M."/>
            <person name="Arnaud D."/>
            <person name="Guo H."/>
            <person name="Daviaud C."/>
            <person name="Alamery S."/>
            <person name="Jabbari K."/>
            <person name="Zhao M."/>
            <person name="Edger P.P."/>
            <person name="Chelaifa H."/>
            <person name="Tack D."/>
            <person name="Lassalle G."/>
            <person name="Mestiri I."/>
            <person name="Schnel N."/>
            <person name="Le Paslier M.C."/>
            <person name="Fan G."/>
            <person name="Renault V."/>
            <person name="Bayer P.E."/>
            <person name="Golicz A.A."/>
            <person name="Manoli S."/>
            <person name="Lee T.H."/>
            <person name="Thi V.H."/>
            <person name="Chalabi S."/>
            <person name="Hu Q."/>
            <person name="Fan C."/>
            <person name="Tollenaere R."/>
            <person name="Lu Y."/>
            <person name="Battail C."/>
            <person name="Shen J."/>
            <person name="Sidebottom C.H."/>
            <person name="Wang X."/>
            <person name="Canaguier A."/>
            <person name="Chauveau A."/>
            <person name="Berard A."/>
            <person name="Deniot G."/>
            <person name="Guan M."/>
            <person name="Liu Z."/>
            <person name="Sun F."/>
            <person name="Lim Y.P."/>
            <person name="Lyons E."/>
            <person name="Town C.D."/>
            <person name="Bancroft I."/>
            <person name="Wang X."/>
            <person name="Meng J."/>
            <person name="Ma J."/>
            <person name="Pires J.C."/>
            <person name="King G.J."/>
            <person name="Brunel D."/>
            <person name="Delourme R."/>
            <person name="Renard M."/>
            <person name="Aury J.M."/>
            <person name="Adams K.L."/>
            <person name="Batley J."/>
            <person name="Snowdon R.J."/>
            <person name="Tost J."/>
            <person name="Edwards D."/>
            <person name="Zhou Y."/>
            <person name="Hua W."/>
            <person name="Sharpe A.G."/>
            <person name="Paterson A.H."/>
            <person name="Guan C."/>
            <person name="Wincker P."/>
        </authorList>
    </citation>
    <scope>NUCLEOTIDE SEQUENCE [LARGE SCALE GENOMIC DNA]</scope>
    <source>
        <strain evidence="7">cv. Darmor-bzh</strain>
    </source>
</reference>
<dbReference type="Gene3D" id="3.80.10.10">
    <property type="entry name" value="Ribonuclease Inhibitor"/>
    <property type="match status" value="1"/>
</dbReference>
<dbReference type="EMBL" id="LK032087">
    <property type="protein sequence ID" value="CDY18642.1"/>
    <property type="molecule type" value="Genomic_DNA"/>
</dbReference>
<keyword evidence="1" id="KW-0677">Repeat</keyword>
<evidence type="ECO:0000313" key="7">
    <source>
        <dbReference type="Proteomes" id="UP000028999"/>
    </source>
</evidence>
<dbReference type="Gramene" id="CDY18642">
    <property type="protein sequence ID" value="CDY18642"/>
    <property type="gene ID" value="GSBRNA2T00005706001"/>
</dbReference>
<dbReference type="OMA" id="HEVCAIS"/>
<dbReference type="PRINTS" id="PR00364">
    <property type="entry name" value="DISEASERSIST"/>
</dbReference>
<evidence type="ECO:0000259" key="3">
    <source>
        <dbReference type="Pfam" id="PF00931"/>
    </source>
</evidence>
<dbReference type="PANTHER" id="PTHR36766:SF30">
    <property type="entry name" value="TIR-NBS TYPE DISEASE RESISTANCE PROTEIN-RELATED"/>
    <property type="match status" value="1"/>
</dbReference>
<dbReference type="Pfam" id="PF00931">
    <property type="entry name" value="NB-ARC"/>
    <property type="match status" value="1"/>
</dbReference>
<accession>A0A078G0W7</accession>
<evidence type="ECO:0000313" key="6">
    <source>
        <dbReference type="EMBL" id="CDY18642.1"/>
    </source>
</evidence>
<dbReference type="InterPro" id="IPR002182">
    <property type="entry name" value="NB-ARC"/>
</dbReference>
<dbReference type="InterPro" id="IPR055414">
    <property type="entry name" value="LRR_R13L4/SHOC2-like"/>
</dbReference>
<dbReference type="STRING" id="3708.A0A078G0W7"/>
<feature type="domain" description="Disease resistance protein winged helix" evidence="4">
    <location>
        <begin position="163"/>
        <end position="210"/>
    </location>
</feature>
<keyword evidence="2" id="KW-0611">Plant defense</keyword>
<dbReference type="InterPro" id="IPR032675">
    <property type="entry name" value="LRR_dom_sf"/>
</dbReference>
<proteinExistence type="predicted"/>